<name>A0A8K0SN95_9HYPO</name>
<dbReference type="EMBL" id="JAGPNK010000008">
    <property type="protein sequence ID" value="KAH7317181.1"/>
    <property type="molecule type" value="Genomic_DNA"/>
</dbReference>
<accession>A0A8K0SN95</accession>
<dbReference type="PANTHER" id="PTHR24148">
    <property type="entry name" value="ANKYRIN REPEAT DOMAIN-CONTAINING PROTEIN 39 HOMOLOG-RELATED"/>
    <property type="match status" value="1"/>
</dbReference>
<dbReference type="Proteomes" id="UP000813444">
    <property type="component" value="Unassembled WGS sequence"/>
</dbReference>
<evidence type="ECO:0000313" key="4">
    <source>
        <dbReference type="Proteomes" id="UP000813444"/>
    </source>
</evidence>
<comment type="caution">
    <text evidence="3">The sequence shown here is derived from an EMBL/GenBank/DDBJ whole genome shotgun (WGS) entry which is preliminary data.</text>
</comment>
<dbReference type="AlphaFoldDB" id="A0A8K0SN95"/>
<dbReference type="InterPro" id="IPR002110">
    <property type="entry name" value="Ankyrin_rpt"/>
</dbReference>
<dbReference type="InterPro" id="IPR052895">
    <property type="entry name" value="HetReg/Transcr_Mod"/>
</dbReference>
<dbReference type="SMART" id="SM00248">
    <property type="entry name" value="ANK"/>
    <property type="match status" value="6"/>
</dbReference>
<reference evidence="3" key="1">
    <citation type="journal article" date="2021" name="Nat. Commun.">
        <title>Genetic determinants of endophytism in the Arabidopsis root mycobiome.</title>
        <authorList>
            <person name="Mesny F."/>
            <person name="Miyauchi S."/>
            <person name="Thiergart T."/>
            <person name="Pickel B."/>
            <person name="Atanasova L."/>
            <person name="Karlsson M."/>
            <person name="Huettel B."/>
            <person name="Barry K.W."/>
            <person name="Haridas S."/>
            <person name="Chen C."/>
            <person name="Bauer D."/>
            <person name="Andreopoulos W."/>
            <person name="Pangilinan J."/>
            <person name="LaButti K."/>
            <person name="Riley R."/>
            <person name="Lipzen A."/>
            <person name="Clum A."/>
            <person name="Drula E."/>
            <person name="Henrissat B."/>
            <person name="Kohler A."/>
            <person name="Grigoriev I.V."/>
            <person name="Martin F.M."/>
            <person name="Hacquard S."/>
        </authorList>
    </citation>
    <scope>NUCLEOTIDE SEQUENCE</scope>
    <source>
        <strain evidence="3">MPI-CAGE-CH-0235</strain>
    </source>
</reference>
<dbReference type="PANTHER" id="PTHR24148:SF73">
    <property type="entry name" value="HET DOMAIN PROTEIN (AFU_ORTHOLOGUE AFUA_8G01020)"/>
    <property type="match status" value="1"/>
</dbReference>
<dbReference type="InterPro" id="IPR036770">
    <property type="entry name" value="Ankyrin_rpt-contain_sf"/>
</dbReference>
<dbReference type="PROSITE" id="PS50088">
    <property type="entry name" value="ANK_REPEAT"/>
    <property type="match status" value="2"/>
</dbReference>
<evidence type="ECO:0000313" key="3">
    <source>
        <dbReference type="EMBL" id="KAH7317181.1"/>
    </source>
</evidence>
<dbReference type="Pfam" id="PF00023">
    <property type="entry name" value="Ank"/>
    <property type="match status" value="1"/>
</dbReference>
<gene>
    <name evidence="3" type="ORF">B0I35DRAFT_434689</name>
</gene>
<feature type="domain" description="Heterokaryon incompatibility" evidence="2">
    <location>
        <begin position="697"/>
        <end position="832"/>
    </location>
</feature>
<organism evidence="3 4">
    <name type="scientific">Stachybotrys elegans</name>
    <dbReference type="NCBI Taxonomy" id="80388"/>
    <lineage>
        <taxon>Eukaryota</taxon>
        <taxon>Fungi</taxon>
        <taxon>Dikarya</taxon>
        <taxon>Ascomycota</taxon>
        <taxon>Pezizomycotina</taxon>
        <taxon>Sordariomycetes</taxon>
        <taxon>Hypocreomycetidae</taxon>
        <taxon>Hypocreales</taxon>
        <taxon>Stachybotryaceae</taxon>
        <taxon>Stachybotrys</taxon>
    </lineage>
</organism>
<dbReference type="InterPro" id="IPR010730">
    <property type="entry name" value="HET"/>
</dbReference>
<feature type="repeat" description="ANK" evidence="1">
    <location>
        <begin position="150"/>
        <end position="182"/>
    </location>
</feature>
<evidence type="ECO:0000259" key="2">
    <source>
        <dbReference type="Pfam" id="PF06985"/>
    </source>
</evidence>
<dbReference type="Pfam" id="PF26639">
    <property type="entry name" value="Het-6_barrel"/>
    <property type="match status" value="1"/>
</dbReference>
<dbReference type="SUPFAM" id="SSF48403">
    <property type="entry name" value="Ankyrin repeat"/>
    <property type="match status" value="2"/>
</dbReference>
<keyword evidence="4" id="KW-1185">Reference proteome</keyword>
<keyword evidence="1" id="KW-0040">ANK repeat</keyword>
<proteinExistence type="predicted"/>
<protein>
    <submittedName>
        <fullName evidence="3">Heterokaryon incompatibility protein-domain-containing protein</fullName>
    </submittedName>
</protein>
<dbReference type="OrthoDB" id="2157530at2759"/>
<dbReference type="Gene3D" id="1.25.40.20">
    <property type="entry name" value="Ankyrin repeat-containing domain"/>
    <property type="match status" value="2"/>
</dbReference>
<dbReference type="Pfam" id="PF06985">
    <property type="entry name" value="HET"/>
    <property type="match status" value="1"/>
</dbReference>
<evidence type="ECO:0000256" key="1">
    <source>
        <dbReference type="PROSITE-ProRule" id="PRU00023"/>
    </source>
</evidence>
<feature type="repeat" description="ANK" evidence="1">
    <location>
        <begin position="526"/>
        <end position="552"/>
    </location>
</feature>
<sequence length="1273" mass="143080">MQAPQHAPGSATPDDAIVEAAGEWLITLCGGNDFETESQVLTGLERRKFDEFFAYHGQSPVFKRYHVEAARKCLSERIKPDYPLVRALLEKDATKRMFINENDILQVAIKAARIDPVLLGQSPREACPGLMDIVILLMDHGASIDCLDNDGYSPLFYTCVLGYEELFRFLIHSGAGISTTHKRMLPVQLIRARETSGSLQDERVNLFQVTLDALISPQRIVESRAAWAPGVRLDHFMWELDLRATWGGIVLYFLQQGFMCSRDDPGIIMLLHIACYEGSLEFVKELLDLGVATDVGGPRIVDGGLSEGMTFGTAMHAAAAGRHMSVVTTLISHGVSASSRRLCIRNWRGNINREATPLEVAIDAARHTTDGDPFLEQFITQAKDLGDSDLKTALKYFVEMNSFDFAKHLLQRGIRLLEVPAGIKSIEMTKLLVSHGIELDPAALQQKALRGRRIDLLRWCVNEYGPMLPQDPGWWGEMASRLILPDPVDVEDIKYLVTEYPGLHIDTVLTAPLIYPALVAVDDQPIETSWLHLAICRGNFKAMHLLLENGADPTCPGLPFEAPFAIRDSAYGRPQPVTKWVEIIQMVERKLSGDEWLMPSYAEIMSRVAQTVAQQKQDWDKRQQQMLENRQGVPHVAHEFDALKSPLVFKSTSAAAVYRPLAGSSSLRLVQLQPSSSRTAPLVGCLIDSDITFKPDYEALSYVWGELAPAMDIILDGEEVPITPNLYSALIHLRSEREVRTLWVDALCISQSNHGERNQQVRIMGDIYKSARQVVVWLGEAADDSHLVFEHVEEARIRDSFGNLPKPRESTRNAWNAIMKRPWFYRTWVIQEIALSRMAIIMCGNDSAMWMDFEDGKPDFCEGCRGFSTVLGSRIDHPYHPTAGFDAGEHVLGLELLKFGGDPMRILGYSRVCQTTEVKDRIYGLLGLFPPGFIVVDYDLPVQDIFRHFTEAVLRSTNDLRILNHLGVGRNIEGLPSWVPDFTEMSTLSFPEFYWVPAYREEAVENYEIHTADGTQFNFPRRDLTRKYLPGLDFDGGRLVIMGKMVDTVRSIGPELMNGTTHIPGTEAFSRVMGEWESLATTLIPEWKPSHGNSVTWAFASTLVARHDSKFYGIDIGFAQWYALLGTGILESSDPSMSLRNYRFFLWWLSQGETAWEDIDDVTDDVTDDITDSITHSITDNINVELHGFAEIMESVSYGRCFFTSEKGTMGLAGPRAQAGDCIVYFPGADEPFILRRRDDQGWTIVSNCYVYGLDLDELFLDSEHLVEDFIVY</sequence>
<dbReference type="PROSITE" id="PS50297">
    <property type="entry name" value="ANK_REP_REGION"/>
    <property type="match status" value="1"/>
</dbReference>